<keyword evidence="4" id="KW-0633">Potassium transport</keyword>
<evidence type="ECO:0000313" key="15">
    <source>
        <dbReference type="Proteomes" id="UP000006049"/>
    </source>
</evidence>
<dbReference type="GO" id="GO:0005267">
    <property type="term" value="F:potassium channel activity"/>
    <property type="evidence" value="ECO:0007669"/>
    <property type="project" value="UniProtKB-KW"/>
</dbReference>
<evidence type="ECO:0000256" key="6">
    <source>
        <dbReference type="ARBA" id="ARBA00022826"/>
    </source>
</evidence>
<reference evidence="14 15" key="1">
    <citation type="submission" date="2012-06" db="EMBL/GenBank/DDBJ databases">
        <title>The complete genome of Aequorivita sublithincola DSM 14238.</title>
        <authorList>
            <consortium name="US DOE Joint Genome Institute (JGI-PGF)"/>
            <person name="Lucas S."/>
            <person name="Copeland A."/>
            <person name="Lapidus A."/>
            <person name="Goodwin L."/>
            <person name="Pitluck S."/>
            <person name="Peters L."/>
            <person name="Munk A.C.C."/>
            <person name="Kyrpides N."/>
            <person name="Mavromatis K."/>
            <person name="Pagani I."/>
            <person name="Ivanova N."/>
            <person name="Ovchinnikova G."/>
            <person name="Zeytun A."/>
            <person name="Detter J.C."/>
            <person name="Han C."/>
            <person name="Land M."/>
            <person name="Hauser L."/>
            <person name="Markowitz V."/>
            <person name="Cheng J.-F."/>
            <person name="Hugenholtz P."/>
            <person name="Woyke T."/>
            <person name="Wu D."/>
            <person name="Tindall B."/>
            <person name="Faehnrich R."/>
            <person name="Brambilla E."/>
            <person name="Klenk H.-P."/>
            <person name="Eisen J.A."/>
        </authorList>
    </citation>
    <scope>NUCLEOTIDE SEQUENCE [LARGE SCALE GENOMIC DNA]</scope>
    <source>
        <strain evidence="15">DSM 14238 / LMG 21431 / ACAM 643 / 9-3</strain>
    </source>
</reference>
<feature type="transmembrane region" description="Helical" evidence="13">
    <location>
        <begin position="157"/>
        <end position="174"/>
    </location>
</feature>
<dbReference type="Proteomes" id="UP000006049">
    <property type="component" value="Chromosome"/>
</dbReference>
<keyword evidence="3" id="KW-0813">Transport</keyword>
<dbReference type="HOGENOM" id="CLU_090238_3_2_10"/>
<evidence type="ECO:0000256" key="9">
    <source>
        <dbReference type="ARBA" id="ARBA00023065"/>
    </source>
</evidence>
<organism evidence="14 15">
    <name type="scientific">Aequorivita sublithincola (strain DSM 14238 / LMG 21431 / ACAM 643 / 9-3)</name>
    <dbReference type="NCBI Taxonomy" id="746697"/>
    <lineage>
        <taxon>Bacteria</taxon>
        <taxon>Pseudomonadati</taxon>
        <taxon>Bacteroidota</taxon>
        <taxon>Flavobacteriia</taxon>
        <taxon>Flavobacteriales</taxon>
        <taxon>Flavobacteriaceae</taxon>
        <taxon>Aequorivita</taxon>
    </lineage>
</organism>
<evidence type="ECO:0000256" key="7">
    <source>
        <dbReference type="ARBA" id="ARBA00022958"/>
    </source>
</evidence>
<evidence type="ECO:0000256" key="13">
    <source>
        <dbReference type="SAM" id="Phobius"/>
    </source>
</evidence>
<evidence type="ECO:0000256" key="12">
    <source>
        <dbReference type="ARBA" id="ARBA00034430"/>
    </source>
</evidence>
<dbReference type="STRING" id="746697.Aeqsu_1296"/>
<keyword evidence="5 13" id="KW-0812">Transmembrane</keyword>
<keyword evidence="11" id="KW-0407">Ion channel</keyword>
<dbReference type="eggNOG" id="COG3548">
    <property type="taxonomic scope" value="Bacteria"/>
</dbReference>
<dbReference type="AlphaFoldDB" id="I3YUX1"/>
<dbReference type="GO" id="GO:0016020">
    <property type="term" value="C:membrane"/>
    <property type="evidence" value="ECO:0007669"/>
    <property type="project" value="UniProtKB-SubCell"/>
</dbReference>
<keyword evidence="10 13" id="KW-0472">Membrane</keyword>
<dbReference type="Pfam" id="PF06736">
    <property type="entry name" value="TMEM175"/>
    <property type="match status" value="1"/>
</dbReference>
<keyword evidence="7" id="KW-0630">Potassium</keyword>
<feature type="transmembrane region" description="Helical" evidence="13">
    <location>
        <begin position="12"/>
        <end position="32"/>
    </location>
</feature>
<comment type="subcellular location">
    <subcellularLocation>
        <location evidence="1">Membrane</location>
        <topology evidence="1">Multi-pass membrane protein</topology>
    </subcellularLocation>
</comment>
<protein>
    <submittedName>
        <fullName evidence="14">Putative integral membrane protein</fullName>
    </submittedName>
</protein>
<dbReference type="InterPro" id="IPR010617">
    <property type="entry name" value="TMEM175-like"/>
</dbReference>
<evidence type="ECO:0000256" key="8">
    <source>
        <dbReference type="ARBA" id="ARBA00022989"/>
    </source>
</evidence>
<keyword evidence="15" id="KW-1185">Reference proteome</keyword>
<dbReference type="OrthoDB" id="7626281at2"/>
<name>I3YUX1_AEQSU</name>
<keyword evidence="9" id="KW-0406">Ion transport</keyword>
<comment type="catalytic activity">
    <reaction evidence="12">
        <text>K(+)(in) = K(+)(out)</text>
        <dbReference type="Rhea" id="RHEA:29463"/>
        <dbReference type="ChEBI" id="CHEBI:29103"/>
    </reaction>
</comment>
<comment type="similarity">
    <text evidence="2">Belongs to the TMEM175 family.</text>
</comment>
<evidence type="ECO:0000256" key="4">
    <source>
        <dbReference type="ARBA" id="ARBA00022538"/>
    </source>
</evidence>
<evidence type="ECO:0000256" key="2">
    <source>
        <dbReference type="ARBA" id="ARBA00006920"/>
    </source>
</evidence>
<evidence type="ECO:0000256" key="1">
    <source>
        <dbReference type="ARBA" id="ARBA00004141"/>
    </source>
</evidence>
<dbReference type="KEGG" id="asl:Aeqsu_1296"/>
<feature type="transmembrane region" description="Helical" evidence="13">
    <location>
        <begin position="86"/>
        <end position="110"/>
    </location>
</feature>
<accession>I3YUX1</accession>
<keyword evidence="8 13" id="KW-1133">Transmembrane helix</keyword>
<gene>
    <name evidence="14" type="ordered locus">Aeqsu_1296</name>
</gene>
<evidence type="ECO:0000313" key="14">
    <source>
        <dbReference type="EMBL" id="AFL80789.1"/>
    </source>
</evidence>
<keyword evidence="6" id="KW-0631">Potassium channel</keyword>
<sequence>MDDFTFERHRIFAFTDAVFSIAITLLILDISLPNNYVESSKSSMVLLESLIPNFMGFIISFLVIARYWKFYLTYSRFADKFTDRLFWLNIYLLFSIVLLPFSTSFFVGGFYEDVRFIFYVSNLILLSTINYIMLLSILKSTSQKIKPITQKWLKFRAFNSVFVWTFALLLSFVFPVFARFFFVFLFIFQAIGKKIIFRKKKKLTRI</sequence>
<proteinExistence type="inferred from homology"/>
<evidence type="ECO:0000256" key="11">
    <source>
        <dbReference type="ARBA" id="ARBA00023303"/>
    </source>
</evidence>
<evidence type="ECO:0000256" key="10">
    <source>
        <dbReference type="ARBA" id="ARBA00023136"/>
    </source>
</evidence>
<evidence type="ECO:0000256" key="3">
    <source>
        <dbReference type="ARBA" id="ARBA00022448"/>
    </source>
</evidence>
<dbReference type="EMBL" id="CP003280">
    <property type="protein sequence ID" value="AFL80789.1"/>
    <property type="molecule type" value="Genomic_DNA"/>
</dbReference>
<dbReference type="GO" id="GO:0015252">
    <property type="term" value="F:proton channel activity"/>
    <property type="evidence" value="ECO:0007669"/>
    <property type="project" value="InterPro"/>
</dbReference>
<feature type="transmembrane region" description="Helical" evidence="13">
    <location>
        <begin position="116"/>
        <end position="137"/>
    </location>
</feature>
<evidence type="ECO:0000256" key="5">
    <source>
        <dbReference type="ARBA" id="ARBA00022692"/>
    </source>
</evidence>
<feature type="transmembrane region" description="Helical" evidence="13">
    <location>
        <begin position="180"/>
        <end position="197"/>
    </location>
</feature>
<dbReference type="RefSeq" id="WP_014782047.1">
    <property type="nucleotide sequence ID" value="NC_018013.1"/>
</dbReference>
<feature type="transmembrane region" description="Helical" evidence="13">
    <location>
        <begin position="44"/>
        <end position="65"/>
    </location>
</feature>